<feature type="signal peptide" evidence="6">
    <location>
        <begin position="1"/>
        <end position="23"/>
    </location>
</feature>
<evidence type="ECO:0000256" key="5">
    <source>
        <dbReference type="RuleBase" id="RU362022"/>
    </source>
</evidence>
<feature type="transmembrane region" description="Helical" evidence="5">
    <location>
        <begin position="89"/>
        <end position="112"/>
    </location>
</feature>
<name>A0ABR3F4F6_9AGAR</name>
<evidence type="ECO:0000313" key="8">
    <source>
        <dbReference type="Proteomes" id="UP001465976"/>
    </source>
</evidence>
<gene>
    <name evidence="7" type="ORF">V5O48_011982</name>
</gene>
<keyword evidence="5" id="KW-0489">Methyltransferase</keyword>
<evidence type="ECO:0000256" key="2">
    <source>
        <dbReference type="ARBA" id="ARBA00022692"/>
    </source>
</evidence>
<dbReference type="PANTHER" id="PTHR12714:SF9">
    <property type="entry name" value="PROTEIN-S-ISOPRENYLCYSTEINE O-METHYLTRANSFERASE"/>
    <property type="match status" value="1"/>
</dbReference>
<evidence type="ECO:0000256" key="3">
    <source>
        <dbReference type="ARBA" id="ARBA00022989"/>
    </source>
</evidence>
<evidence type="ECO:0000313" key="7">
    <source>
        <dbReference type="EMBL" id="KAL0569977.1"/>
    </source>
</evidence>
<keyword evidence="8" id="KW-1185">Reference proteome</keyword>
<proteinExistence type="inferred from homology"/>
<comment type="similarity">
    <text evidence="5">Belongs to the class VI-like SAM-binding methyltransferase superfamily. Isoprenylcysteine carboxyl methyltransferase family.</text>
</comment>
<feature type="chain" id="PRO_5045201941" description="Protein-S-isoprenylcysteine O-methyltransferase" evidence="6">
    <location>
        <begin position="24"/>
        <end position="233"/>
    </location>
</feature>
<organism evidence="7 8">
    <name type="scientific">Marasmius crinis-equi</name>
    <dbReference type="NCBI Taxonomy" id="585013"/>
    <lineage>
        <taxon>Eukaryota</taxon>
        <taxon>Fungi</taxon>
        <taxon>Dikarya</taxon>
        <taxon>Basidiomycota</taxon>
        <taxon>Agaricomycotina</taxon>
        <taxon>Agaricomycetes</taxon>
        <taxon>Agaricomycetidae</taxon>
        <taxon>Agaricales</taxon>
        <taxon>Marasmiineae</taxon>
        <taxon>Marasmiaceae</taxon>
        <taxon>Marasmius</taxon>
    </lineage>
</organism>
<feature type="transmembrane region" description="Helical" evidence="5">
    <location>
        <begin position="147"/>
        <end position="169"/>
    </location>
</feature>
<comment type="caution">
    <text evidence="7">The sequence shown here is derived from an EMBL/GenBank/DDBJ whole genome shotgun (WGS) entry which is preliminary data.</text>
</comment>
<comment type="subcellular location">
    <subcellularLocation>
        <location evidence="5">Endoplasmic reticulum membrane</location>
        <topology evidence="5">Multi-pass membrane protein</topology>
    </subcellularLocation>
    <subcellularLocation>
        <location evidence="1">Membrane</location>
        <topology evidence="1">Multi-pass membrane protein</topology>
    </subcellularLocation>
</comment>
<feature type="transmembrane region" description="Helical" evidence="5">
    <location>
        <begin position="181"/>
        <end position="199"/>
    </location>
</feature>
<keyword evidence="5" id="KW-0256">Endoplasmic reticulum</keyword>
<dbReference type="Gene3D" id="1.20.120.1630">
    <property type="match status" value="1"/>
</dbReference>
<keyword evidence="3 5" id="KW-1133">Transmembrane helix</keyword>
<evidence type="ECO:0000256" key="6">
    <source>
        <dbReference type="SAM" id="SignalP"/>
    </source>
</evidence>
<dbReference type="Proteomes" id="UP001465976">
    <property type="component" value="Unassembled WGS sequence"/>
</dbReference>
<keyword evidence="5" id="KW-0808">Transferase</keyword>
<comment type="catalytic activity">
    <reaction evidence="5">
        <text>[protein]-C-terminal S-[(2E,6E)-farnesyl]-L-cysteine + S-adenosyl-L-methionine = [protein]-C-terminal S-[(2E,6E)-farnesyl]-L-cysteine methyl ester + S-adenosyl-L-homocysteine</text>
        <dbReference type="Rhea" id="RHEA:21672"/>
        <dbReference type="Rhea" id="RHEA-COMP:12125"/>
        <dbReference type="Rhea" id="RHEA-COMP:12126"/>
        <dbReference type="ChEBI" id="CHEBI:57856"/>
        <dbReference type="ChEBI" id="CHEBI:59789"/>
        <dbReference type="ChEBI" id="CHEBI:90510"/>
        <dbReference type="ChEBI" id="CHEBI:90511"/>
        <dbReference type="EC" id="2.1.1.100"/>
    </reaction>
</comment>
<feature type="transmembrane region" description="Helical" evidence="5">
    <location>
        <begin position="42"/>
        <end position="68"/>
    </location>
</feature>
<keyword evidence="4 5" id="KW-0472">Membrane</keyword>
<dbReference type="PANTHER" id="PTHR12714">
    <property type="entry name" value="PROTEIN-S ISOPRENYLCYSTEINE O-METHYLTRANSFERASE"/>
    <property type="match status" value="1"/>
</dbReference>
<dbReference type="InterPro" id="IPR007269">
    <property type="entry name" value="ICMT_MeTrfase"/>
</dbReference>
<reference evidence="7 8" key="1">
    <citation type="submission" date="2024-02" db="EMBL/GenBank/DDBJ databases">
        <title>A draft genome for the cacao thread blight pathogen Marasmius crinis-equi.</title>
        <authorList>
            <person name="Cohen S.P."/>
            <person name="Baruah I.K."/>
            <person name="Amoako-Attah I."/>
            <person name="Bukari Y."/>
            <person name="Meinhardt L.W."/>
            <person name="Bailey B.A."/>
        </authorList>
    </citation>
    <scope>NUCLEOTIDE SEQUENCE [LARGE SCALE GENOMIC DNA]</scope>
    <source>
        <strain evidence="7 8">GH-76</strain>
    </source>
</reference>
<keyword evidence="2 5" id="KW-0812">Transmembrane</keyword>
<protein>
    <recommendedName>
        <fullName evidence="5">Protein-S-isoprenylcysteine O-methyltransferase</fullName>
        <ecNumber evidence="5">2.1.1.100</ecNumber>
    </recommendedName>
</protein>
<dbReference type="Pfam" id="PF04140">
    <property type="entry name" value="ICMT"/>
    <property type="match status" value="1"/>
</dbReference>
<evidence type="ECO:0000256" key="1">
    <source>
        <dbReference type="ARBA" id="ARBA00004141"/>
    </source>
</evidence>
<evidence type="ECO:0000256" key="4">
    <source>
        <dbReference type="ARBA" id="ARBA00023136"/>
    </source>
</evidence>
<keyword evidence="6" id="KW-0732">Signal</keyword>
<keyword evidence="5" id="KW-0949">S-adenosyl-L-methionine</keyword>
<dbReference type="EMBL" id="JBAHYK010001015">
    <property type="protein sequence ID" value="KAL0569977.1"/>
    <property type="molecule type" value="Genomic_DNA"/>
</dbReference>
<sequence>MSLLKVPLLLLNAGSLLVPLAVSSPPPPVLEVRYSRRKSERFLLAVLPGVMMLTPLIFVVETFIILLSQFRGPPRRLASLLMLSGPTDALSTSPAFLIGTTLILMASILRWACHERLGRLYTPALTIRKNHKLITEGPYAIVRHPGYASWLIMEVGLLVVFSAGNSWLGESGVLESALGRLVAGAWLAVCVVGDTVLVAKRVPREEGLLKKEFGKEWSEYRKRVPWRLIPGVY</sequence>
<accession>A0ABR3F4F6</accession>
<dbReference type="EC" id="2.1.1.100" evidence="5"/>